<dbReference type="PRINTS" id="PR00037">
    <property type="entry name" value="HTHLACR"/>
</dbReference>
<dbReference type="Pfam" id="PF08220">
    <property type="entry name" value="HTH_DeoR"/>
    <property type="match status" value="1"/>
</dbReference>
<comment type="caution">
    <text evidence="8">The sequence shown here is derived from an EMBL/GenBank/DDBJ whole genome shotgun (WGS) entry which is preliminary data.</text>
</comment>
<protein>
    <recommendedName>
        <fullName evidence="1">Lactose phosphotransferase system repressor</fullName>
    </recommendedName>
</protein>
<dbReference type="PANTHER" id="PTHR30363:SF4">
    <property type="entry name" value="GLYCEROL-3-PHOSPHATE REGULON REPRESSOR"/>
    <property type="match status" value="1"/>
</dbReference>
<dbReference type="GO" id="GO:0003677">
    <property type="term" value="F:DNA binding"/>
    <property type="evidence" value="ECO:0007669"/>
    <property type="project" value="UniProtKB-KW"/>
</dbReference>
<reference evidence="8 9" key="1">
    <citation type="submission" date="2018-06" db="EMBL/GenBank/DDBJ databases">
        <title>Genomic Encyclopedia of Archaeal and Bacterial Type Strains, Phase II (KMG-II): from individual species to whole genera.</title>
        <authorList>
            <person name="Goeker M."/>
        </authorList>
    </citation>
    <scope>NUCLEOTIDE SEQUENCE [LARGE SCALE GENOMIC DNA]</scope>
    <source>
        <strain evidence="8 9">ATCC BAA-1881</strain>
    </source>
</reference>
<keyword evidence="3" id="KW-0805">Transcription regulation</keyword>
<proteinExistence type="predicted"/>
<dbReference type="PROSITE" id="PS00894">
    <property type="entry name" value="HTH_DEOR_1"/>
    <property type="match status" value="1"/>
</dbReference>
<dbReference type="PROSITE" id="PS51000">
    <property type="entry name" value="HTH_DEOR_2"/>
    <property type="match status" value="1"/>
</dbReference>
<keyword evidence="9" id="KW-1185">Reference proteome</keyword>
<evidence type="ECO:0000256" key="4">
    <source>
        <dbReference type="ARBA" id="ARBA00023125"/>
    </source>
</evidence>
<evidence type="ECO:0000256" key="1">
    <source>
        <dbReference type="ARBA" id="ARBA00021390"/>
    </source>
</evidence>
<feature type="domain" description="HTH deoR-type" evidence="7">
    <location>
        <begin position="9"/>
        <end position="64"/>
    </location>
</feature>
<dbReference type="SUPFAM" id="SSF46785">
    <property type="entry name" value="Winged helix' DNA-binding domain"/>
    <property type="match status" value="1"/>
</dbReference>
<dbReference type="InterPro" id="IPR036388">
    <property type="entry name" value="WH-like_DNA-bd_sf"/>
</dbReference>
<evidence type="ECO:0000256" key="3">
    <source>
        <dbReference type="ARBA" id="ARBA00023015"/>
    </source>
</evidence>
<gene>
    <name evidence="8" type="ORF">EI42_01086</name>
</gene>
<dbReference type="InterPro" id="IPR036390">
    <property type="entry name" value="WH_DNA-bd_sf"/>
</dbReference>
<dbReference type="InterPro" id="IPR037171">
    <property type="entry name" value="NagB/RpiA_transferase-like"/>
</dbReference>
<dbReference type="Gene3D" id="3.40.50.1360">
    <property type="match status" value="1"/>
</dbReference>
<dbReference type="SMART" id="SM00420">
    <property type="entry name" value="HTH_DEOR"/>
    <property type="match status" value="1"/>
</dbReference>
<dbReference type="InterPro" id="IPR014036">
    <property type="entry name" value="DeoR-like_C"/>
</dbReference>
<dbReference type="PANTHER" id="PTHR30363">
    <property type="entry name" value="HTH-TYPE TRANSCRIPTIONAL REGULATOR SRLR-RELATED"/>
    <property type="match status" value="1"/>
</dbReference>
<dbReference type="AlphaFoldDB" id="A0A326UC47"/>
<sequence length="268" mass="29279">MEEGRKYDATERQARLVALLKEHGYCSVSELSQKLEVSTMTIRRDLHQLAEKQIVQVTHGGARLSQIRRVEPDFNIRARENLPAKQAIGRYAASLIKPGDVIGIDGGSTVIEVVRNLPDIPLTIVTYSLAAANEVANNPRYHLFLLGGMLHHDTCSFSGPQVLSALRDLRITKLFLATGGLQIPDGLSSTYLFDAEIKQAMIRSSSQVILCVDSSKMGQVALAHFATLDEIDLLITDTGIAARDKEALERCNVNVMTVDISGVPAASR</sequence>
<comment type="function">
    <text evidence="6">Repressor of the lactose catabolism operon. Galactose-6-phosphate is the inducer.</text>
</comment>
<evidence type="ECO:0000256" key="2">
    <source>
        <dbReference type="ARBA" id="ARBA00022491"/>
    </source>
</evidence>
<dbReference type="InterPro" id="IPR018356">
    <property type="entry name" value="Tscrpt_reg_HTH_DeoR_CS"/>
</dbReference>
<dbReference type="Proteomes" id="UP000248806">
    <property type="component" value="Unassembled WGS sequence"/>
</dbReference>
<dbReference type="Pfam" id="PF00455">
    <property type="entry name" value="DeoRC"/>
    <property type="match status" value="1"/>
</dbReference>
<dbReference type="InterPro" id="IPR001034">
    <property type="entry name" value="DeoR_HTH"/>
</dbReference>
<evidence type="ECO:0000313" key="8">
    <source>
        <dbReference type="EMBL" id="PZW34249.1"/>
    </source>
</evidence>
<evidence type="ECO:0000259" key="7">
    <source>
        <dbReference type="PROSITE" id="PS51000"/>
    </source>
</evidence>
<dbReference type="RefSeq" id="WP_170142380.1">
    <property type="nucleotide sequence ID" value="NZ_BIFX01000001.1"/>
</dbReference>
<organism evidence="8 9">
    <name type="scientific">Thermosporothrix hazakensis</name>
    <dbReference type="NCBI Taxonomy" id="644383"/>
    <lineage>
        <taxon>Bacteria</taxon>
        <taxon>Bacillati</taxon>
        <taxon>Chloroflexota</taxon>
        <taxon>Ktedonobacteria</taxon>
        <taxon>Ktedonobacterales</taxon>
        <taxon>Thermosporotrichaceae</taxon>
        <taxon>Thermosporothrix</taxon>
    </lineage>
</organism>
<dbReference type="GO" id="GO:0003700">
    <property type="term" value="F:DNA-binding transcription factor activity"/>
    <property type="evidence" value="ECO:0007669"/>
    <property type="project" value="InterPro"/>
</dbReference>
<dbReference type="Gene3D" id="1.10.10.10">
    <property type="entry name" value="Winged helix-like DNA-binding domain superfamily/Winged helix DNA-binding domain"/>
    <property type="match status" value="1"/>
</dbReference>
<dbReference type="SUPFAM" id="SSF100950">
    <property type="entry name" value="NagB/RpiA/CoA transferase-like"/>
    <property type="match status" value="1"/>
</dbReference>
<dbReference type="EMBL" id="QKUF01000002">
    <property type="protein sequence ID" value="PZW34249.1"/>
    <property type="molecule type" value="Genomic_DNA"/>
</dbReference>
<dbReference type="SMART" id="SM01134">
    <property type="entry name" value="DeoRC"/>
    <property type="match status" value="1"/>
</dbReference>
<accession>A0A326UC47</accession>
<keyword evidence="2" id="KW-0678">Repressor</keyword>
<dbReference type="InterPro" id="IPR050313">
    <property type="entry name" value="Carb_Metab_HTH_regulators"/>
</dbReference>
<name>A0A326UC47_THEHA</name>
<keyword evidence="5" id="KW-0804">Transcription</keyword>
<evidence type="ECO:0000256" key="5">
    <source>
        <dbReference type="ARBA" id="ARBA00023163"/>
    </source>
</evidence>
<evidence type="ECO:0000256" key="6">
    <source>
        <dbReference type="ARBA" id="ARBA00024937"/>
    </source>
</evidence>
<evidence type="ECO:0000313" key="9">
    <source>
        <dbReference type="Proteomes" id="UP000248806"/>
    </source>
</evidence>
<keyword evidence="4" id="KW-0238">DNA-binding</keyword>